<evidence type="ECO:0000313" key="7">
    <source>
        <dbReference type="EMBL" id="USW49687.1"/>
    </source>
</evidence>
<gene>
    <name evidence="7" type="ORF">Slin15195_G030060</name>
</gene>
<dbReference type="GO" id="GO:0043130">
    <property type="term" value="F:ubiquitin binding"/>
    <property type="evidence" value="ECO:0007669"/>
    <property type="project" value="InterPro"/>
</dbReference>
<proteinExistence type="predicted"/>
<reference evidence="7" key="1">
    <citation type="submission" date="2022-06" db="EMBL/GenBank/DDBJ databases">
        <title>Complete genome sequences of two strains of the flax pathogen Septoria linicola.</title>
        <authorList>
            <person name="Lapalu N."/>
            <person name="Simon A."/>
            <person name="Demenou B."/>
            <person name="Paumier D."/>
            <person name="Guillot M.-P."/>
            <person name="Gout L."/>
            <person name="Valade R."/>
        </authorList>
    </citation>
    <scope>NUCLEOTIDE SEQUENCE</scope>
    <source>
        <strain evidence="7">SE15195</strain>
    </source>
</reference>
<keyword evidence="8" id="KW-1185">Reference proteome</keyword>
<feature type="compositionally biased region" description="Polar residues" evidence="4">
    <location>
        <begin position="456"/>
        <end position="472"/>
    </location>
</feature>
<comment type="subunit">
    <text evidence="1">Component of the ESCRT-0 complex composed of HSE1 and VPS27.</text>
</comment>
<dbReference type="Gene3D" id="1.25.40.90">
    <property type="match status" value="1"/>
</dbReference>
<dbReference type="GO" id="GO:0007034">
    <property type="term" value="P:vacuolar transport"/>
    <property type="evidence" value="ECO:0007669"/>
    <property type="project" value="UniProtKB-ARBA"/>
</dbReference>
<feature type="region of interest" description="Disordered" evidence="4">
    <location>
        <begin position="310"/>
        <end position="496"/>
    </location>
</feature>
<dbReference type="Pfam" id="PF03127">
    <property type="entry name" value="GAT"/>
    <property type="match status" value="1"/>
</dbReference>
<evidence type="ECO:0000256" key="2">
    <source>
        <dbReference type="ARBA" id="ARBA00022448"/>
    </source>
</evidence>
<dbReference type="CDD" id="cd21383">
    <property type="entry name" value="GAT_GGA_Tom1-like"/>
    <property type="match status" value="1"/>
</dbReference>
<name>A0A9Q9AI62_9PEZI</name>
<keyword evidence="2" id="KW-0813">Transport</keyword>
<dbReference type="GO" id="GO:0035091">
    <property type="term" value="F:phosphatidylinositol binding"/>
    <property type="evidence" value="ECO:0007669"/>
    <property type="project" value="InterPro"/>
</dbReference>
<dbReference type="AlphaFoldDB" id="A0A9Q9AI62"/>
<evidence type="ECO:0000259" key="6">
    <source>
        <dbReference type="PROSITE" id="PS50909"/>
    </source>
</evidence>
<dbReference type="InterPro" id="IPR004152">
    <property type="entry name" value="GAT_dom"/>
</dbReference>
<dbReference type="InterPro" id="IPR038425">
    <property type="entry name" value="GAT_sf"/>
</dbReference>
<evidence type="ECO:0000259" key="5">
    <source>
        <dbReference type="PROSITE" id="PS50179"/>
    </source>
</evidence>
<feature type="compositionally biased region" description="Polar residues" evidence="4">
    <location>
        <begin position="316"/>
        <end position="329"/>
    </location>
</feature>
<evidence type="ECO:0000256" key="4">
    <source>
        <dbReference type="SAM" id="MobiDB-lite"/>
    </source>
</evidence>
<dbReference type="GO" id="GO:0016192">
    <property type="term" value="P:vesicle-mediated transport"/>
    <property type="evidence" value="ECO:0007669"/>
    <property type="project" value="UniProtKB-ARBA"/>
</dbReference>
<accession>A0A9Q9AI62</accession>
<feature type="compositionally biased region" description="Low complexity" evidence="4">
    <location>
        <begin position="381"/>
        <end position="393"/>
    </location>
</feature>
<feature type="domain" description="GAT" evidence="6">
    <location>
        <begin position="217"/>
        <end position="306"/>
    </location>
</feature>
<feature type="compositionally biased region" description="Polar residues" evidence="4">
    <location>
        <begin position="407"/>
        <end position="420"/>
    </location>
</feature>
<dbReference type="Proteomes" id="UP001056384">
    <property type="component" value="Chromosome 2"/>
</dbReference>
<dbReference type="SUPFAM" id="SSF89009">
    <property type="entry name" value="GAT-like domain"/>
    <property type="match status" value="1"/>
</dbReference>
<dbReference type="EMBL" id="CP099419">
    <property type="protein sequence ID" value="USW49687.1"/>
    <property type="molecule type" value="Genomic_DNA"/>
</dbReference>
<dbReference type="OrthoDB" id="5393057at2759"/>
<organism evidence="7 8">
    <name type="scientific">Septoria linicola</name>
    <dbReference type="NCBI Taxonomy" id="215465"/>
    <lineage>
        <taxon>Eukaryota</taxon>
        <taxon>Fungi</taxon>
        <taxon>Dikarya</taxon>
        <taxon>Ascomycota</taxon>
        <taxon>Pezizomycotina</taxon>
        <taxon>Dothideomycetes</taxon>
        <taxon>Dothideomycetidae</taxon>
        <taxon>Mycosphaerellales</taxon>
        <taxon>Mycosphaerellaceae</taxon>
        <taxon>Septoria</taxon>
    </lineage>
</organism>
<feature type="region of interest" description="Disordered" evidence="4">
    <location>
        <begin position="512"/>
        <end position="535"/>
    </location>
</feature>
<evidence type="ECO:0000313" key="8">
    <source>
        <dbReference type="Proteomes" id="UP001056384"/>
    </source>
</evidence>
<keyword evidence="3" id="KW-0653">Protein transport</keyword>
<protein>
    <submittedName>
        <fullName evidence="7">VHS domain, GAT domain, GAT domain superfamily protein</fullName>
    </submittedName>
</protein>
<dbReference type="InterPro" id="IPR008942">
    <property type="entry name" value="ENTH_VHS"/>
</dbReference>
<evidence type="ECO:0000256" key="3">
    <source>
        <dbReference type="ARBA" id="ARBA00022927"/>
    </source>
</evidence>
<dbReference type="PROSITE" id="PS50179">
    <property type="entry name" value="VHS"/>
    <property type="match status" value="1"/>
</dbReference>
<dbReference type="Gene3D" id="1.20.58.160">
    <property type="match status" value="1"/>
</dbReference>
<sequence>MNKFKGLLGRTKSLSARAGSRNSTTNFDDARSDSPEANVQRAIRLFCESGSVNNGGEEVLHLPVIVESAESSPTAAASAANQIKKFLGKDFSTKPYVQYNSIMLIRILSDNPGPRFTQNFDKSFVSTVKDMLRGCRDQSTQQILRETLDHLENDKAYDEGLQLLFQMWRKEKGQGASFSQAGHRGSYMAPNGFQQPYHGGYERSGASGRGSRGTGLPTAAELASRVEEARNTAKILLQLVQSTPSQELVNNELIKEFNERCQTASKSIQSYINATNPSPDDDTMQTLIETNEQLSLATSRYQRAILAARRAMGASPSPQQGAPQGTETTSYGAFSAPSGPPPAQQAASTNNAYTPAPNTFGGYQAPMGPPPTGNTIGGGAQAPQLPPVQQQNPFADPEPKQYGAFQAPQNQQGHHPQTVSFDDFDRQQQQPFQHSRTFTIEQEPSFAAPNRRNTNELENAYSSEQPKVSPVQTRDDHVVSPSSPQRPALGPYHQSDITQSYVGRQYSAANGLTMHGAQPYDQSGGHDVSPVETRR</sequence>
<evidence type="ECO:0000256" key="1">
    <source>
        <dbReference type="ARBA" id="ARBA00011446"/>
    </source>
</evidence>
<dbReference type="SUPFAM" id="SSF48464">
    <property type="entry name" value="ENTH/VHS domain"/>
    <property type="match status" value="1"/>
</dbReference>
<dbReference type="GO" id="GO:0015031">
    <property type="term" value="P:protein transport"/>
    <property type="evidence" value="ECO:0007669"/>
    <property type="project" value="UniProtKB-KW"/>
</dbReference>
<feature type="region of interest" description="Disordered" evidence="4">
    <location>
        <begin position="15"/>
        <end position="34"/>
    </location>
</feature>
<feature type="domain" description="VHS" evidence="5">
    <location>
        <begin position="65"/>
        <end position="179"/>
    </location>
</feature>
<dbReference type="PROSITE" id="PS50909">
    <property type="entry name" value="GAT"/>
    <property type="match status" value="1"/>
</dbReference>
<dbReference type="InterPro" id="IPR002014">
    <property type="entry name" value="VHS_dom"/>
</dbReference>